<proteinExistence type="predicted"/>
<dbReference type="Proteomes" id="UP001140949">
    <property type="component" value="Unassembled WGS sequence"/>
</dbReference>
<sequence length="31" mass="3530">MMLGELVAQCRWSGGRSSGVRRMEWSVMVVM</sequence>
<evidence type="ECO:0000313" key="1">
    <source>
        <dbReference type="EMBL" id="KAJ6841291.1"/>
    </source>
</evidence>
<keyword evidence="1" id="KW-0418">Kinase</keyword>
<protein>
    <submittedName>
        <fullName evidence="1">Proline-rich receptor-like protein kinase PERK13</fullName>
    </submittedName>
</protein>
<keyword evidence="1" id="KW-0675">Receptor</keyword>
<keyword evidence="2" id="KW-1185">Reference proteome</keyword>
<name>A0AAX6HKY0_IRIPA</name>
<dbReference type="EMBL" id="JANAVB010008797">
    <property type="protein sequence ID" value="KAJ6841291.1"/>
    <property type="molecule type" value="Genomic_DNA"/>
</dbReference>
<accession>A0AAX6HKY0</accession>
<reference evidence="1" key="1">
    <citation type="journal article" date="2023" name="GigaByte">
        <title>Genome assembly of the bearded iris, Iris pallida Lam.</title>
        <authorList>
            <person name="Bruccoleri R.E."/>
            <person name="Oakeley E.J."/>
            <person name="Faust A.M.E."/>
            <person name="Altorfer M."/>
            <person name="Dessus-Babus S."/>
            <person name="Burckhardt D."/>
            <person name="Oertli M."/>
            <person name="Naumann U."/>
            <person name="Petersen F."/>
            <person name="Wong J."/>
        </authorList>
    </citation>
    <scope>NUCLEOTIDE SEQUENCE</scope>
    <source>
        <strain evidence="1">GSM-AAB239-AS_SAM_17_03QT</strain>
    </source>
</reference>
<dbReference type="GO" id="GO:0016301">
    <property type="term" value="F:kinase activity"/>
    <property type="evidence" value="ECO:0007669"/>
    <property type="project" value="UniProtKB-KW"/>
</dbReference>
<comment type="caution">
    <text evidence="1">The sequence shown here is derived from an EMBL/GenBank/DDBJ whole genome shotgun (WGS) entry which is preliminary data.</text>
</comment>
<evidence type="ECO:0000313" key="2">
    <source>
        <dbReference type="Proteomes" id="UP001140949"/>
    </source>
</evidence>
<reference evidence="1" key="2">
    <citation type="submission" date="2023-04" db="EMBL/GenBank/DDBJ databases">
        <authorList>
            <person name="Bruccoleri R.E."/>
            <person name="Oakeley E.J."/>
            <person name="Faust A.-M."/>
            <person name="Dessus-Babus S."/>
            <person name="Altorfer M."/>
            <person name="Burckhardt D."/>
            <person name="Oertli M."/>
            <person name="Naumann U."/>
            <person name="Petersen F."/>
            <person name="Wong J."/>
        </authorList>
    </citation>
    <scope>NUCLEOTIDE SEQUENCE</scope>
    <source>
        <strain evidence="1">GSM-AAB239-AS_SAM_17_03QT</strain>
        <tissue evidence="1">Leaf</tissue>
    </source>
</reference>
<gene>
    <name evidence="1" type="ORF">M6B38_308365</name>
</gene>
<organism evidence="1 2">
    <name type="scientific">Iris pallida</name>
    <name type="common">Sweet iris</name>
    <dbReference type="NCBI Taxonomy" id="29817"/>
    <lineage>
        <taxon>Eukaryota</taxon>
        <taxon>Viridiplantae</taxon>
        <taxon>Streptophyta</taxon>
        <taxon>Embryophyta</taxon>
        <taxon>Tracheophyta</taxon>
        <taxon>Spermatophyta</taxon>
        <taxon>Magnoliopsida</taxon>
        <taxon>Liliopsida</taxon>
        <taxon>Asparagales</taxon>
        <taxon>Iridaceae</taxon>
        <taxon>Iridoideae</taxon>
        <taxon>Irideae</taxon>
        <taxon>Iris</taxon>
    </lineage>
</organism>
<dbReference type="AlphaFoldDB" id="A0AAX6HKY0"/>
<keyword evidence="1" id="KW-0808">Transferase</keyword>